<feature type="compositionally biased region" description="Basic residues" evidence="1">
    <location>
        <begin position="41"/>
        <end position="57"/>
    </location>
</feature>
<reference evidence="3" key="1">
    <citation type="journal article" date="2014" name="Cell">
        <title>The Architecture of a Scrambled Genome Reveals Massive Levels of Genomic Rearrangement during Development.</title>
        <authorList>
            <person name="Chen X."/>
            <person name="Bracht J.R."/>
            <person name="Goldman A.D."/>
            <person name="Dolzhenko E."/>
            <person name="Clay D.M."/>
            <person name="Swart E.C."/>
            <person name="Perlman D.H."/>
            <person name="Doak T.G."/>
            <person name="Stuart A."/>
            <person name="Amemiya C.T."/>
            <person name="Sebra R.P."/>
            <person name="Landweber L.F."/>
        </authorList>
    </citation>
    <scope>NUCLEOTIDE SEQUENCE [LARGE SCALE GENOMIC DNA]</scope>
    <source>
        <strain evidence="3">JRB310</strain>
    </source>
</reference>
<gene>
    <name evidence="2" type="ORF">OXYTRIMIC_313</name>
</gene>
<dbReference type="Proteomes" id="UP000053232">
    <property type="component" value="Unassembled WGS sequence"/>
</dbReference>
<comment type="caution">
    <text evidence="2">The sequence shown here is derived from an EMBL/GenBank/DDBJ whole genome shotgun (WGS) entry which is preliminary data.</text>
</comment>
<proteinExistence type="predicted"/>
<name>A0A073HYF0_9SPIT</name>
<protein>
    <submittedName>
        <fullName evidence="2">Uncharacterized protein</fullName>
    </submittedName>
</protein>
<feature type="region of interest" description="Disordered" evidence="1">
    <location>
        <begin position="41"/>
        <end position="60"/>
    </location>
</feature>
<evidence type="ECO:0000313" key="2">
    <source>
        <dbReference type="EMBL" id="KEJ83008.1"/>
    </source>
</evidence>
<evidence type="ECO:0000313" key="3">
    <source>
        <dbReference type="Proteomes" id="UP000053232"/>
    </source>
</evidence>
<dbReference type="EMBL" id="ARYC01001245">
    <property type="protein sequence ID" value="KEJ83008.1"/>
    <property type="molecule type" value="Genomic_DNA"/>
</dbReference>
<accession>A0A073HYF0</accession>
<organism evidence="2 3">
    <name type="scientific">Oxytricha trifallax</name>
    <dbReference type="NCBI Taxonomy" id="1172189"/>
    <lineage>
        <taxon>Eukaryota</taxon>
        <taxon>Sar</taxon>
        <taxon>Alveolata</taxon>
        <taxon>Ciliophora</taxon>
        <taxon>Intramacronucleata</taxon>
        <taxon>Spirotrichea</taxon>
        <taxon>Stichotrichia</taxon>
        <taxon>Sporadotrichida</taxon>
        <taxon>Oxytrichidae</taxon>
        <taxon>Oxytrichinae</taxon>
        <taxon>Oxytricha</taxon>
    </lineage>
</organism>
<dbReference type="AlphaFoldDB" id="A0A073HYF0"/>
<keyword evidence="3" id="KW-1185">Reference proteome</keyword>
<sequence>MSDVNNFLIQQELLQDKWEVLDFEDLLVSYSKKLIPKKERMMKKRDAKTRNNKRKGRGFSSMLRQQKNLQDFVSSSLITQLCSHPEPILEGSHIALGKRQAMTNLQLNIWMERLLVALRLMEHQQSYVLNGDEVKASSSKVASILVESLPDQLLRFMDIERQQANQLNVEFIGKSNISQIMASQTFLLEDENSKDIVYDTGLRVQYQQGKAAAKNSTFAAYYKKSTNDEKPQSLLGDEKQKLHQELSIPSCHCLQREALRWTPPSWR</sequence>
<evidence type="ECO:0000256" key="1">
    <source>
        <dbReference type="SAM" id="MobiDB-lite"/>
    </source>
</evidence>